<gene>
    <name evidence="2" type="ORF">NEF87_001708</name>
</gene>
<feature type="coiled-coil region" evidence="1">
    <location>
        <begin position="28"/>
        <end position="183"/>
    </location>
</feature>
<dbReference type="Proteomes" id="UP001208689">
    <property type="component" value="Chromosome"/>
</dbReference>
<dbReference type="Gene3D" id="1.10.287.1490">
    <property type="match status" value="1"/>
</dbReference>
<feature type="coiled-coil region" evidence="1">
    <location>
        <begin position="243"/>
        <end position="298"/>
    </location>
</feature>
<evidence type="ECO:0000313" key="2">
    <source>
        <dbReference type="EMBL" id="UYP45423.1"/>
    </source>
</evidence>
<dbReference type="EMBL" id="CP104013">
    <property type="protein sequence ID" value="UYP45423.1"/>
    <property type="molecule type" value="Genomic_DNA"/>
</dbReference>
<protein>
    <submittedName>
        <fullName evidence="2">Uncharacterized protein</fullName>
    </submittedName>
</protein>
<evidence type="ECO:0000313" key="3">
    <source>
        <dbReference type="Proteomes" id="UP001208689"/>
    </source>
</evidence>
<proteinExistence type="predicted"/>
<keyword evidence="1" id="KW-0175">Coiled coil</keyword>
<reference evidence="2" key="1">
    <citation type="submission" date="2022-09" db="EMBL/GenBank/DDBJ databases">
        <title>Actin cytoskeleton and complex cell architecture in an #Asgard archaeon.</title>
        <authorList>
            <person name="Ponce Toledo R.I."/>
            <person name="Schleper C."/>
            <person name="Rodrigues Oliveira T."/>
            <person name="Wollweber F."/>
            <person name="Xu J."/>
            <person name="Rittmann S."/>
            <person name="Klingl A."/>
            <person name="Pilhofer M."/>
        </authorList>
    </citation>
    <scope>NUCLEOTIDE SEQUENCE</scope>
    <source>
        <strain evidence="2">B-35</strain>
    </source>
</reference>
<sequence length="697" mass="83189">MGEKDDGQMELNSENFDLSQLEQQFLQEEQSESLVQQLQKTIRDLNQQIELQQKHIEELTNYDQVLVEKNVQIKSLEDKLHPLKTKLNKQKKQISQINELKKKVEELTKKNSKLVAELRLYSTPQATLQDRYKSLQIEHSKREVKINSLEEQLEKYKKESKNSFELQKQIKILTTEIQTLENDTELKKLHEKSHVLSLDLEKLRADNLQLQQKYDHLWKEHVELKNNLETRTSLKTTENANIVSELENQIKSMQISCEKNIKENDKLKADKLSLKQKNSKLEQSIFEKEQEFKAIQTESASQIEQLKREIEENHSSRFHLDAQIQLSKEEIKNLTQKIDENREKFESDQQEQSRFSQKMQEKVQEQEEKIHQLQSNLLLTMRKYDSEIEKYHINISNLELEKKSCIENAKNKFEHEIHVMNESLESKKREIEKNFREHKINIEKINQNHEREKKKLTKSISEKDRQILELQNKSQEKQALLPQFKEKISIYEEEIQKLKDYQTRSADESKEILQNLNRQLMEEKETNNKLNQTILEIQTHFASQSQSFDIKREKEIKKIEKQILTLKNERKIDQNKILEGKQENSKLKEKNSDYGKTIEKLKTDLEDSQAKFNNFKKKYEPAIKKYQLITEISQTHEKKHAVNESFFSEKISKLKDELIKLKKIQHSLQSSQDMEEMNLEIQKLNKKITNLQNFLSR</sequence>
<feature type="coiled-coil region" evidence="1">
    <location>
        <begin position="667"/>
        <end position="694"/>
    </location>
</feature>
<name>A0ABY6HQ15_9ARCH</name>
<organism evidence="2 3">
    <name type="scientific">Candidatus Lokiarchaeum ossiferum</name>
    <dbReference type="NCBI Taxonomy" id="2951803"/>
    <lineage>
        <taxon>Archaea</taxon>
        <taxon>Promethearchaeati</taxon>
        <taxon>Promethearchaeota</taxon>
        <taxon>Promethearchaeia</taxon>
        <taxon>Promethearchaeales</taxon>
        <taxon>Promethearchaeaceae</taxon>
        <taxon>Candidatus Lokiarchaeum</taxon>
    </lineage>
</organism>
<accession>A0ABY6HQ15</accession>
<evidence type="ECO:0000256" key="1">
    <source>
        <dbReference type="SAM" id="Coils"/>
    </source>
</evidence>
<keyword evidence="3" id="KW-1185">Reference proteome</keyword>
<feature type="coiled-coil region" evidence="1">
    <location>
        <begin position="324"/>
        <end position="618"/>
    </location>
</feature>